<keyword evidence="1 4" id="KW-0479">Metal-binding</keyword>
<feature type="compositionally biased region" description="Polar residues" evidence="5">
    <location>
        <begin position="137"/>
        <end position="157"/>
    </location>
</feature>
<dbReference type="SMART" id="SM00356">
    <property type="entry name" value="ZnF_C3H1"/>
    <property type="match status" value="2"/>
</dbReference>
<organism evidence="7 8">
    <name type="scientific">Datura stramonium</name>
    <name type="common">Jimsonweed</name>
    <name type="synonym">Common thornapple</name>
    <dbReference type="NCBI Taxonomy" id="4076"/>
    <lineage>
        <taxon>Eukaryota</taxon>
        <taxon>Viridiplantae</taxon>
        <taxon>Streptophyta</taxon>
        <taxon>Embryophyta</taxon>
        <taxon>Tracheophyta</taxon>
        <taxon>Spermatophyta</taxon>
        <taxon>Magnoliopsida</taxon>
        <taxon>eudicotyledons</taxon>
        <taxon>Gunneridae</taxon>
        <taxon>Pentapetalae</taxon>
        <taxon>asterids</taxon>
        <taxon>lamiids</taxon>
        <taxon>Solanales</taxon>
        <taxon>Solanaceae</taxon>
        <taxon>Solanoideae</taxon>
        <taxon>Datureae</taxon>
        <taxon>Datura</taxon>
    </lineage>
</organism>
<feature type="zinc finger region" description="C3H1-type" evidence="4">
    <location>
        <begin position="6"/>
        <end position="35"/>
    </location>
</feature>
<proteinExistence type="predicted"/>
<dbReference type="PROSITE" id="PS50103">
    <property type="entry name" value="ZF_C3H1"/>
    <property type="match status" value="2"/>
</dbReference>
<comment type="caution">
    <text evidence="7">The sequence shown here is derived from an EMBL/GenBank/DDBJ whole genome shotgun (WGS) entry which is preliminary data.</text>
</comment>
<dbReference type="PANTHER" id="PTHR15725:SF0">
    <property type="entry name" value="ZINC FINGER CCCH DOMAIN-CONTAINING PROTEIN 32-LIKE"/>
    <property type="match status" value="1"/>
</dbReference>
<feature type="domain" description="C3H1-type" evidence="6">
    <location>
        <begin position="6"/>
        <end position="35"/>
    </location>
</feature>
<evidence type="ECO:0000313" key="7">
    <source>
        <dbReference type="EMBL" id="MCD7473314.1"/>
    </source>
</evidence>
<evidence type="ECO:0000256" key="4">
    <source>
        <dbReference type="PROSITE-ProRule" id="PRU00723"/>
    </source>
</evidence>
<evidence type="ECO:0000313" key="8">
    <source>
        <dbReference type="Proteomes" id="UP000823775"/>
    </source>
</evidence>
<evidence type="ECO:0000256" key="3">
    <source>
        <dbReference type="ARBA" id="ARBA00022833"/>
    </source>
</evidence>
<dbReference type="SUPFAM" id="SSF90229">
    <property type="entry name" value="CCCH zinc finger"/>
    <property type="match status" value="1"/>
</dbReference>
<gene>
    <name evidence="7" type="ORF">HAX54_015095</name>
</gene>
<evidence type="ECO:0000256" key="5">
    <source>
        <dbReference type="SAM" id="MobiDB-lite"/>
    </source>
</evidence>
<name>A0ABS8TR34_DATST</name>
<evidence type="ECO:0000256" key="1">
    <source>
        <dbReference type="ARBA" id="ARBA00022723"/>
    </source>
</evidence>
<dbReference type="Pfam" id="PF00642">
    <property type="entry name" value="zf-CCCH"/>
    <property type="match status" value="1"/>
</dbReference>
<keyword evidence="3 4" id="KW-0862">Zinc</keyword>
<evidence type="ECO:0000256" key="2">
    <source>
        <dbReference type="ARBA" id="ARBA00022771"/>
    </source>
</evidence>
<dbReference type="Proteomes" id="UP000823775">
    <property type="component" value="Unassembled WGS sequence"/>
</dbReference>
<keyword evidence="2 4" id="KW-0863">Zinc-finger</keyword>
<feature type="region of interest" description="Disordered" evidence="5">
    <location>
        <begin position="108"/>
        <end position="157"/>
    </location>
</feature>
<reference evidence="7 8" key="1">
    <citation type="journal article" date="2021" name="BMC Genomics">
        <title>Datura genome reveals duplications of psychoactive alkaloid biosynthetic genes and high mutation rate following tissue culture.</title>
        <authorList>
            <person name="Rajewski A."/>
            <person name="Carter-House D."/>
            <person name="Stajich J."/>
            <person name="Litt A."/>
        </authorList>
    </citation>
    <scope>NUCLEOTIDE SEQUENCE [LARGE SCALE GENOMIC DNA]</scope>
    <source>
        <strain evidence="7">AR-01</strain>
    </source>
</reference>
<dbReference type="InterPro" id="IPR000571">
    <property type="entry name" value="Znf_CCCH"/>
</dbReference>
<feature type="domain" description="C3H1-type" evidence="6">
    <location>
        <begin position="67"/>
        <end position="94"/>
    </location>
</feature>
<accession>A0ABS8TR34</accession>
<dbReference type="InterPro" id="IPR036855">
    <property type="entry name" value="Znf_CCCH_sf"/>
</dbReference>
<dbReference type="PANTHER" id="PTHR15725">
    <property type="entry name" value="ZN-FINGER, C-X8-C-X5-C-X3-H TYPE-CONTAINING"/>
    <property type="match status" value="1"/>
</dbReference>
<keyword evidence="8" id="KW-1185">Reference proteome</keyword>
<feature type="zinc finger region" description="C3H1-type" evidence="4">
    <location>
        <begin position="67"/>
        <end position="94"/>
    </location>
</feature>
<dbReference type="EMBL" id="JACEIK010001952">
    <property type="protein sequence ID" value="MCD7473314.1"/>
    <property type="molecule type" value="Genomic_DNA"/>
</dbReference>
<protein>
    <recommendedName>
        <fullName evidence="6">C3H1-type domain-containing protein</fullName>
    </recommendedName>
</protein>
<dbReference type="Gene3D" id="3.30.1370.210">
    <property type="match status" value="1"/>
</dbReference>
<evidence type="ECO:0000259" key="6">
    <source>
        <dbReference type="PROSITE" id="PS50103"/>
    </source>
</evidence>
<sequence length="157" mass="17459">MEEELQKRFTDCVYFLASPLTCKKGMECEYRHSEIIGSIPGIAAIRNCAETSSEFAPPPNTSAVPVNKTNVPCYFYFNGYCNKGERCSYLHGPDDGTTAWKSSKIASRSLMDQQPRRRHLQEVETGPSAVEKHPDSSESGAQGSSTWNISSQKWISV</sequence>